<keyword evidence="3" id="KW-0472">Membrane</keyword>
<dbReference type="GeneID" id="110339263"/>
<sequence length="259" mass="30183">MPSELRLRQGRKRFKNRGARLKMAVVDSGYRGENLSLGMYHEAWSFGQGINMVASPRFGFWSAVRQRLQRMCSWRLLGLFLLFLWALVILCYLANSDSFSPRQKLPRYNAALHHGSEWEFLANFFFPTTCIIRGNQKVVPCNKQPNLSKTECLKSKCCFSSSGTKVKCYAPLRDKPTQMLRAFGLSLISMVFLGFLPMYCCLLCRRSRQFNPLRRRMNRVMKVLKKKKIKLKRELKARKAPEEETGDRKEQETRAFLSD</sequence>
<feature type="compositionally biased region" description="Basic and acidic residues" evidence="2">
    <location>
        <begin position="235"/>
        <end position="253"/>
    </location>
</feature>
<dbReference type="RefSeq" id="XP_040599852.1">
    <property type="nucleotide sequence ID" value="XM_040743918.1"/>
</dbReference>
<evidence type="ECO:0000256" key="2">
    <source>
        <dbReference type="SAM" id="MobiDB-lite"/>
    </source>
</evidence>
<dbReference type="InterPro" id="IPR044913">
    <property type="entry name" value="P_trefoil_dom_sf"/>
</dbReference>
<evidence type="ECO:0000313" key="4">
    <source>
        <dbReference type="Proteomes" id="UP000886700"/>
    </source>
</evidence>
<dbReference type="PANTHER" id="PTHR37360">
    <property type="entry name" value="FRAGILE X MENTAL RETARDATION 1 NEIGHBOR PROTEIN"/>
    <property type="match status" value="1"/>
</dbReference>
<keyword evidence="3" id="KW-1133">Transmembrane helix</keyword>
<feature type="transmembrane region" description="Helical" evidence="3">
    <location>
        <begin position="182"/>
        <end position="204"/>
    </location>
</feature>
<dbReference type="InterPro" id="IPR055331">
    <property type="entry name" value="FMR1-like"/>
</dbReference>
<keyword evidence="1" id="KW-1015">Disulfide bond</keyword>
<evidence type="ECO:0000313" key="5">
    <source>
        <dbReference type="RefSeq" id="XP_040599852.1"/>
    </source>
</evidence>
<proteinExistence type="predicted"/>
<evidence type="ECO:0000256" key="1">
    <source>
        <dbReference type="ARBA" id="ARBA00023157"/>
    </source>
</evidence>
<keyword evidence="4" id="KW-1185">Reference proteome</keyword>
<reference evidence="5" key="1">
    <citation type="submission" date="2025-08" db="UniProtKB">
        <authorList>
            <consortium name="RefSeq"/>
        </authorList>
    </citation>
    <scope>IDENTIFICATION</scope>
    <source>
        <tissue evidence="5">Liver</tissue>
    </source>
</reference>
<evidence type="ECO:0000256" key="3">
    <source>
        <dbReference type="SAM" id="Phobius"/>
    </source>
</evidence>
<feature type="region of interest" description="Disordered" evidence="2">
    <location>
        <begin position="235"/>
        <end position="259"/>
    </location>
</feature>
<keyword evidence="3" id="KW-0812">Transmembrane</keyword>
<name>A0ABM2XAJ4_MESAU</name>
<dbReference type="Proteomes" id="UP000886700">
    <property type="component" value="Unplaced"/>
</dbReference>
<accession>A0ABM2XAJ4</accession>
<protein>
    <submittedName>
        <fullName evidence="5">Fragile X mental retardation 1 neighbor protein isoform X1</fullName>
    </submittedName>
</protein>
<dbReference type="SUPFAM" id="SSF57492">
    <property type="entry name" value="Trefoil"/>
    <property type="match status" value="1"/>
</dbReference>
<feature type="transmembrane region" description="Helical" evidence="3">
    <location>
        <begin position="76"/>
        <end position="95"/>
    </location>
</feature>
<gene>
    <name evidence="5" type="primary">Fmr1nb</name>
</gene>
<organism evidence="4 5">
    <name type="scientific">Mesocricetus auratus</name>
    <name type="common">Golden hamster</name>
    <dbReference type="NCBI Taxonomy" id="10036"/>
    <lineage>
        <taxon>Eukaryota</taxon>
        <taxon>Metazoa</taxon>
        <taxon>Chordata</taxon>
        <taxon>Craniata</taxon>
        <taxon>Vertebrata</taxon>
        <taxon>Euteleostomi</taxon>
        <taxon>Mammalia</taxon>
        <taxon>Eutheria</taxon>
        <taxon>Euarchontoglires</taxon>
        <taxon>Glires</taxon>
        <taxon>Rodentia</taxon>
        <taxon>Myomorpha</taxon>
        <taxon>Muroidea</taxon>
        <taxon>Cricetidae</taxon>
        <taxon>Cricetinae</taxon>
        <taxon>Mesocricetus</taxon>
    </lineage>
</organism>
<dbReference type="PANTHER" id="PTHR37360:SF1">
    <property type="entry name" value="FMR1 NEIGHBOR PROTEIN"/>
    <property type="match status" value="1"/>
</dbReference>